<evidence type="ECO:0000256" key="1">
    <source>
        <dbReference type="SAM" id="Phobius"/>
    </source>
</evidence>
<keyword evidence="1" id="KW-1133">Transmembrane helix</keyword>
<evidence type="ECO:0000313" key="2">
    <source>
        <dbReference type="EMBL" id="PJC28286.1"/>
    </source>
</evidence>
<keyword evidence="1" id="KW-0472">Membrane</keyword>
<sequence>MKRVDFQNLNHQTEIFGPKPVFVSDIVYGLVKTMFAGGTRGRTFDLTAKNSQLGWEPQTDFTQGMEQTKKWFAEPTPTIRPKPTTHLPLLIPILLLFIILSYPFTSLAFQSFWGARNLKKAQQAALSGDFNQMIKTARVAEECFTVGKANVARLGPLFNYVGLEEKILHWEKLYDLGKKTSGGLVDLGSAATTGGQLLGFVLQNKSLDVQQSIGQIKLELDEAYEKLSLVEPQIEDQKLRQQINEVKNLILFGQKGVLLIPDLIGLNKRRAAGIASGDARQVYLILFQNNMELRPTGGFIGSFALLTLDQGRLVDFEVQDVYWADGQLKGHIEPPPALKKYLGEAGWYLRDSNWDPDFPTSAARADWFLEKETGRTVDGVVGINLEVAKNILEAIGETELSDFKEKINSKNLFERAEYHSETNFFPGSTQKQDFLGSLSRALFEKIKNVDQKTWLKLAKAVYQSARQKDILVYFKDPKTQEIVKSLNWDGALRQGFDGELSRTAQCKERKIRCLVDYLMVAEANVGVNKANFFVKRNFSHQIKINKDGLIEETLRLGYQNTAQTEIFPAGKYKSFVRIYTPLKSELVKVALINPQTGTTEEIEKEKVEVKEDHGKQVFGFLLEVPIQENRTIEVVYRLSEKIIGESIQYLLMLQKQSGIKDESFNFWFEPPPGMSIVSSKPLATAKPTGVVFSPKFESDLFFEVEMTP</sequence>
<gene>
    <name evidence="2" type="ORF">CO054_00975</name>
</gene>
<dbReference type="InterPro" id="IPR025101">
    <property type="entry name" value="DUF4012"/>
</dbReference>
<organism evidence="2 3">
    <name type="scientific">Candidatus Shapirobacteria bacterium CG_4_9_14_0_2_um_filter_39_11</name>
    <dbReference type="NCBI Taxonomy" id="1974478"/>
    <lineage>
        <taxon>Bacteria</taxon>
        <taxon>Candidatus Shapironibacteriota</taxon>
    </lineage>
</organism>
<proteinExistence type="predicted"/>
<dbReference type="Proteomes" id="UP000229816">
    <property type="component" value="Unassembled WGS sequence"/>
</dbReference>
<evidence type="ECO:0000313" key="3">
    <source>
        <dbReference type="Proteomes" id="UP000229816"/>
    </source>
</evidence>
<dbReference type="EMBL" id="PFSF01000021">
    <property type="protein sequence ID" value="PJC28286.1"/>
    <property type="molecule type" value="Genomic_DNA"/>
</dbReference>
<protein>
    <recommendedName>
        <fullName evidence="4">DUF4012 domain-containing protein</fullName>
    </recommendedName>
</protein>
<feature type="transmembrane region" description="Helical" evidence="1">
    <location>
        <begin position="89"/>
        <end position="113"/>
    </location>
</feature>
<name>A0A2M8ET91_9BACT</name>
<accession>A0A2M8ET91</accession>
<dbReference type="Pfam" id="PF13196">
    <property type="entry name" value="DUF4012"/>
    <property type="match status" value="1"/>
</dbReference>
<keyword evidence="1" id="KW-0812">Transmembrane</keyword>
<reference evidence="3" key="1">
    <citation type="submission" date="2017-09" db="EMBL/GenBank/DDBJ databases">
        <title>Depth-based differentiation of microbial function through sediment-hosted aquifers and enrichment of novel symbionts in the deep terrestrial subsurface.</title>
        <authorList>
            <person name="Probst A.J."/>
            <person name="Ladd B."/>
            <person name="Jarett J.K."/>
            <person name="Geller-Mcgrath D.E."/>
            <person name="Sieber C.M.K."/>
            <person name="Emerson J.B."/>
            <person name="Anantharaman K."/>
            <person name="Thomas B.C."/>
            <person name="Malmstrom R."/>
            <person name="Stieglmeier M."/>
            <person name="Klingl A."/>
            <person name="Woyke T."/>
            <person name="Ryan C.M."/>
            <person name="Banfield J.F."/>
        </authorList>
    </citation>
    <scope>NUCLEOTIDE SEQUENCE [LARGE SCALE GENOMIC DNA]</scope>
</reference>
<dbReference type="AlphaFoldDB" id="A0A2M8ET91"/>
<evidence type="ECO:0008006" key="4">
    <source>
        <dbReference type="Google" id="ProtNLM"/>
    </source>
</evidence>
<comment type="caution">
    <text evidence="2">The sequence shown here is derived from an EMBL/GenBank/DDBJ whole genome shotgun (WGS) entry which is preliminary data.</text>
</comment>